<dbReference type="GO" id="GO:0004930">
    <property type="term" value="F:G protein-coupled receptor activity"/>
    <property type="evidence" value="ECO:0007669"/>
    <property type="project" value="UniProtKB-KW"/>
</dbReference>
<evidence type="ECO:0000259" key="13">
    <source>
        <dbReference type="PROSITE" id="PS50259"/>
    </source>
</evidence>
<feature type="transmembrane region" description="Helical" evidence="12">
    <location>
        <begin position="399"/>
        <end position="419"/>
    </location>
</feature>
<keyword evidence="8 12" id="KW-0472">Membrane</keyword>
<organism evidence="14 15">
    <name type="scientific">Eptatretus burgeri</name>
    <name type="common">Inshore hagfish</name>
    <dbReference type="NCBI Taxonomy" id="7764"/>
    <lineage>
        <taxon>Eukaryota</taxon>
        <taxon>Metazoa</taxon>
        <taxon>Chordata</taxon>
        <taxon>Craniata</taxon>
        <taxon>Vertebrata</taxon>
        <taxon>Cyclostomata</taxon>
        <taxon>Myxini</taxon>
        <taxon>Myxiniformes</taxon>
        <taxon>Myxinidae</taxon>
        <taxon>Eptatretinae</taxon>
        <taxon>Eptatretus</taxon>
    </lineage>
</organism>
<feature type="transmembrane region" description="Helical" evidence="12">
    <location>
        <begin position="425"/>
        <end position="447"/>
    </location>
</feature>
<dbReference type="InterPro" id="IPR000068">
    <property type="entry name" value="GPCR_3_Ca_sens_rcpt-rel"/>
</dbReference>
<dbReference type="SUPFAM" id="SSF53822">
    <property type="entry name" value="Periplasmic binding protein-like I"/>
    <property type="match status" value="1"/>
</dbReference>
<evidence type="ECO:0000256" key="4">
    <source>
        <dbReference type="ARBA" id="ARBA00022692"/>
    </source>
</evidence>
<reference evidence="14" key="2">
    <citation type="submission" date="2025-09" db="UniProtKB">
        <authorList>
            <consortium name="Ensembl"/>
        </authorList>
    </citation>
    <scope>IDENTIFICATION</scope>
</reference>
<dbReference type="Pfam" id="PF01094">
    <property type="entry name" value="ANF_receptor"/>
    <property type="match status" value="1"/>
</dbReference>
<dbReference type="Proteomes" id="UP000694388">
    <property type="component" value="Unplaced"/>
</dbReference>
<dbReference type="PANTHER" id="PTHR24061:SF0">
    <property type="entry name" value="C-FAMILY ODORANT RECEPTOR OLFCT1"/>
    <property type="match status" value="1"/>
</dbReference>
<proteinExistence type="inferred from homology"/>
<feature type="domain" description="G-protein coupled receptors family 3 profile" evidence="13">
    <location>
        <begin position="361"/>
        <end position="460"/>
    </location>
</feature>
<dbReference type="InterPro" id="IPR011500">
    <property type="entry name" value="GPCR_3_9-Cys_dom"/>
</dbReference>
<dbReference type="Gene3D" id="3.40.50.2300">
    <property type="match status" value="2"/>
</dbReference>
<evidence type="ECO:0000256" key="8">
    <source>
        <dbReference type="ARBA" id="ARBA00023136"/>
    </source>
</evidence>
<evidence type="ECO:0000256" key="1">
    <source>
        <dbReference type="ARBA" id="ARBA00004651"/>
    </source>
</evidence>
<protein>
    <recommendedName>
        <fullName evidence="13">G-protein coupled receptors family 3 profile domain-containing protein</fullName>
    </recommendedName>
</protein>
<keyword evidence="7" id="KW-0297">G-protein coupled receptor</keyword>
<evidence type="ECO:0000256" key="5">
    <source>
        <dbReference type="ARBA" id="ARBA00022729"/>
    </source>
</evidence>
<dbReference type="Pfam" id="PF00003">
    <property type="entry name" value="7tm_3"/>
    <property type="match status" value="1"/>
</dbReference>
<dbReference type="InterPro" id="IPR038550">
    <property type="entry name" value="GPCR_3_9-Cys_sf"/>
</dbReference>
<dbReference type="AlphaFoldDB" id="A0A8C4RE10"/>
<keyword evidence="11" id="KW-0807">Transducer</keyword>
<dbReference type="GeneTree" id="ENSGT01150000286997"/>
<dbReference type="InterPro" id="IPR028082">
    <property type="entry name" value="Peripla_BP_I"/>
</dbReference>
<dbReference type="GO" id="GO:0005886">
    <property type="term" value="C:plasma membrane"/>
    <property type="evidence" value="ECO:0007669"/>
    <property type="project" value="UniProtKB-SubCell"/>
</dbReference>
<keyword evidence="4 12" id="KW-0812">Transmembrane</keyword>
<accession>A0A8C4RE10</accession>
<evidence type="ECO:0000256" key="10">
    <source>
        <dbReference type="ARBA" id="ARBA00023180"/>
    </source>
</evidence>
<keyword evidence="5" id="KW-0732">Signal</keyword>
<comment type="subcellular location">
    <subcellularLocation>
        <location evidence="1">Cell membrane</location>
        <topology evidence="1">Multi-pass membrane protein</topology>
    </subcellularLocation>
</comment>
<feature type="transmembrane region" description="Helical" evidence="12">
    <location>
        <begin position="315"/>
        <end position="339"/>
    </location>
</feature>
<dbReference type="PROSITE" id="PS50259">
    <property type="entry name" value="G_PROTEIN_RECEP_F3_4"/>
    <property type="match status" value="1"/>
</dbReference>
<sequence>MSRKCCSNPFFIIQSASNESKYFTFNNIPGERKTEGCCSENYTHLKSYAMKQLKSNSYFMTNFQSQSNTTRTIYLNNKETLKPIFMEFWEDLFNCTWNLLSKSGRACTGRESLEDVKTPFTDVSQLRYSYNAYLAVYVVAHAFHDMQSCIPGKGPFNSTCKSIFTYKPWQVKYAANRVISLFHILFNGDPPGLYDLISWNFDRGSVMDFKVVGSYNSSAPPGEKLHVDEQHIRWNGGTSQVPRSVCSDPCAPGTRKMGRQGESICCFDCIPCIAGEFSNVTDSQGCYRCPHGFWSNELHNSCLQMPEEFLAFSDALGIVLLLFAMIGGLMVIGFMLLIITQRNLSIMSGMNHTINVIQLLVLAVCVSLSIACTLYNVIELAVINKGGLKFQSEFQEPKLITYNMMFCFIVSLAFVPAYSSTQGKFATAIEICAVVAISYSFLGCAFFPKCYVILCKMQKV</sequence>
<dbReference type="Gene3D" id="2.10.50.30">
    <property type="entry name" value="GPCR, family 3, nine cysteines domain"/>
    <property type="match status" value="1"/>
</dbReference>
<evidence type="ECO:0000256" key="3">
    <source>
        <dbReference type="ARBA" id="ARBA00022475"/>
    </source>
</evidence>
<evidence type="ECO:0000256" key="7">
    <source>
        <dbReference type="ARBA" id="ARBA00023040"/>
    </source>
</evidence>
<evidence type="ECO:0000256" key="2">
    <source>
        <dbReference type="ARBA" id="ARBA00007242"/>
    </source>
</evidence>
<dbReference type="Ensembl" id="ENSEBUT00000027909.1">
    <property type="protein sequence ID" value="ENSEBUP00000027333.1"/>
    <property type="gene ID" value="ENSEBUG00000016753.1"/>
</dbReference>
<evidence type="ECO:0000256" key="6">
    <source>
        <dbReference type="ARBA" id="ARBA00022989"/>
    </source>
</evidence>
<reference evidence="14" key="1">
    <citation type="submission" date="2025-08" db="UniProtKB">
        <authorList>
            <consortium name="Ensembl"/>
        </authorList>
    </citation>
    <scope>IDENTIFICATION</scope>
</reference>
<keyword evidence="10" id="KW-0325">Glycoprotein</keyword>
<keyword evidence="3" id="KW-1003">Cell membrane</keyword>
<dbReference type="OMA" id="NTTRTIY"/>
<comment type="similarity">
    <text evidence="2">Belongs to the G-protein coupled receptor 3 family.</text>
</comment>
<evidence type="ECO:0000313" key="14">
    <source>
        <dbReference type="Ensembl" id="ENSEBUP00000027333.1"/>
    </source>
</evidence>
<name>A0A8C4RE10_EPTBU</name>
<evidence type="ECO:0000313" key="15">
    <source>
        <dbReference type="Proteomes" id="UP000694388"/>
    </source>
</evidence>
<feature type="transmembrane region" description="Helical" evidence="12">
    <location>
        <begin position="359"/>
        <end position="378"/>
    </location>
</feature>
<keyword evidence="9" id="KW-0675">Receptor</keyword>
<dbReference type="InterPro" id="IPR001828">
    <property type="entry name" value="ANF_lig-bd_rcpt"/>
</dbReference>
<dbReference type="PANTHER" id="PTHR24061">
    <property type="entry name" value="CALCIUM-SENSING RECEPTOR-RELATED"/>
    <property type="match status" value="1"/>
</dbReference>
<keyword evidence="15" id="KW-1185">Reference proteome</keyword>
<dbReference type="Pfam" id="PF07562">
    <property type="entry name" value="NCD3G"/>
    <property type="match status" value="1"/>
</dbReference>
<dbReference type="InterPro" id="IPR017978">
    <property type="entry name" value="GPCR_3_C"/>
</dbReference>
<dbReference type="FunFam" id="2.10.50.30:FF:000002">
    <property type="entry name" value="Vomeronasal 2 receptor, h1"/>
    <property type="match status" value="1"/>
</dbReference>
<evidence type="ECO:0000256" key="9">
    <source>
        <dbReference type="ARBA" id="ARBA00023170"/>
    </source>
</evidence>
<evidence type="ECO:0000256" key="11">
    <source>
        <dbReference type="ARBA" id="ARBA00023224"/>
    </source>
</evidence>
<keyword evidence="6 12" id="KW-1133">Transmembrane helix</keyword>
<evidence type="ECO:0000256" key="12">
    <source>
        <dbReference type="SAM" id="Phobius"/>
    </source>
</evidence>